<dbReference type="PANTHER" id="PTHR30522:SF0">
    <property type="entry name" value="NUCLEOSIDE TRIPHOSPHATE PYROPHOSPHOHYDROLASE"/>
    <property type="match status" value="1"/>
</dbReference>
<dbReference type="GO" id="GO:0047429">
    <property type="term" value="F:nucleoside triphosphate diphosphatase activity"/>
    <property type="evidence" value="ECO:0007669"/>
    <property type="project" value="TreeGrafter"/>
</dbReference>
<accession>A0A9D1KLI4</accession>
<gene>
    <name evidence="2" type="ORF">IAA98_02555</name>
</gene>
<dbReference type="CDD" id="cd11528">
    <property type="entry name" value="NTP-PPase_MazG_Nterm"/>
    <property type="match status" value="1"/>
</dbReference>
<dbReference type="Pfam" id="PF03819">
    <property type="entry name" value="MazG"/>
    <property type="match status" value="1"/>
</dbReference>
<name>A0A9D1KLI4_9ACTN</name>
<reference evidence="2" key="2">
    <citation type="journal article" date="2021" name="PeerJ">
        <title>Extensive microbial diversity within the chicken gut microbiome revealed by metagenomics and culture.</title>
        <authorList>
            <person name="Gilroy R."/>
            <person name="Ravi A."/>
            <person name="Getino M."/>
            <person name="Pursley I."/>
            <person name="Horton D.L."/>
            <person name="Alikhan N.F."/>
            <person name="Baker D."/>
            <person name="Gharbi K."/>
            <person name="Hall N."/>
            <person name="Watson M."/>
            <person name="Adriaenssens E.M."/>
            <person name="Foster-Nyarko E."/>
            <person name="Jarju S."/>
            <person name="Secka A."/>
            <person name="Antonio M."/>
            <person name="Oren A."/>
            <person name="Chaudhuri R.R."/>
            <person name="La Ragione R."/>
            <person name="Hildebrand F."/>
            <person name="Pallen M.J."/>
        </authorList>
    </citation>
    <scope>NUCLEOTIDE SEQUENCE</scope>
    <source>
        <strain evidence="2">ChiGjej1B1-24693</strain>
    </source>
</reference>
<protein>
    <submittedName>
        <fullName evidence="2">Nucleoside triphosphate pyrophosphohydrolase</fullName>
    </submittedName>
</protein>
<dbReference type="Proteomes" id="UP000886842">
    <property type="component" value="Unassembled WGS sequence"/>
</dbReference>
<dbReference type="GO" id="GO:0046047">
    <property type="term" value="P:TTP catabolic process"/>
    <property type="evidence" value="ECO:0007669"/>
    <property type="project" value="TreeGrafter"/>
</dbReference>
<comment type="caution">
    <text evidence="2">The sequence shown here is derived from an EMBL/GenBank/DDBJ whole genome shotgun (WGS) entry which is preliminary data.</text>
</comment>
<feature type="domain" description="NTP pyrophosphohydrolase MazG-like" evidence="1">
    <location>
        <begin position="27"/>
        <end position="100"/>
    </location>
</feature>
<dbReference type="PANTHER" id="PTHR30522">
    <property type="entry name" value="NUCLEOSIDE TRIPHOSPHATE PYROPHOSPHOHYDROLASE"/>
    <property type="match status" value="1"/>
</dbReference>
<dbReference type="GO" id="GO:0046061">
    <property type="term" value="P:dATP catabolic process"/>
    <property type="evidence" value="ECO:0007669"/>
    <property type="project" value="TreeGrafter"/>
</dbReference>
<dbReference type="GO" id="GO:0046052">
    <property type="term" value="P:UTP catabolic process"/>
    <property type="evidence" value="ECO:0007669"/>
    <property type="project" value="TreeGrafter"/>
</dbReference>
<dbReference type="GO" id="GO:0046081">
    <property type="term" value="P:dUTP catabolic process"/>
    <property type="evidence" value="ECO:0007669"/>
    <property type="project" value="TreeGrafter"/>
</dbReference>
<evidence type="ECO:0000259" key="1">
    <source>
        <dbReference type="Pfam" id="PF03819"/>
    </source>
</evidence>
<dbReference type="InterPro" id="IPR004518">
    <property type="entry name" value="MazG-like_dom"/>
</dbReference>
<sequence>MAESSGVDRLVEVMARLRAEDDWDAEQTHRSLVPFLVEEACELIEAIEDGTEADLVEELGDLLFHISFHCAIGEEQQRFDLAEVADRVTDKLVRRHPHIFADDDAPEDPAAAWEAAKAQEKARTSSLDGIPYRLSALARTAKVLDRAASRQVPLELPAVEPISADELGEDLLALTLRARASGLDAEQVMRDVLRRLESQVQAAEA</sequence>
<dbReference type="GO" id="GO:0046076">
    <property type="term" value="P:dTTP catabolic process"/>
    <property type="evidence" value="ECO:0007669"/>
    <property type="project" value="TreeGrafter"/>
</dbReference>
<dbReference type="InterPro" id="IPR011551">
    <property type="entry name" value="NTP_PyrPHydrolase_MazG"/>
</dbReference>
<dbReference type="Gene3D" id="1.10.287.1080">
    <property type="entry name" value="MazG-like"/>
    <property type="match status" value="1"/>
</dbReference>
<organism evidence="2 3">
    <name type="scientific">Candidatus Avipropionibacterium avicola</name>
    <dbReference type="NCBI Taxonomy" id="2840701"/>
    <lineage>
        <taxon>Bacteria</taxon>
        <taxon>Bacillati</taxon>
        <taxon>Actinomycetota</taxon>
        <taxon>Actinomycetes</taxon>
        <taxon>Propionibacteriales</taxon>
        <taxon>Propionibacteriaceae</taxon>
        <taxon>Propionibacteriaceae incertae sedis</taxon>
        <taxon>Candidatus Avipropionibacterium</taxon>
    </lineage>
</organism>
<proteinExistence type="predicted"/>
<evidence type="ECO:0000313" key="2">
    <source>
        <dbReference type="EMBL" id="HIT74446.1"/>
    </source>
</evidence>
<evidence type="ECO:0000313" key="3">
    <source>
        <dbReference type="Proteomes" id="UP000886842"/>
    </source>
</evidence>
<dbReference type="EMBL" id="DVLP01000073">
    <property type="protein sequence ID" value="HIT74446.1"/>
    <property type="molecule type" value="Genomic_DNA"/>
</dbReference>
<reference evidence="2" key="1">
    <citation type="submission" date="2020-10" db="EMBL/GenBank/DDBJ databases">
        <authorList>
            <person name="Gilroy R."/>
        </authorList>
    </citation>
    <scope>NUCLEOTIDE SEQUENCE</scope>
    <source>
        <strain evidence="2">ChiGjej1B1-24693</strain>
    </source>
</reference>
<dbReference type="AlphaFoldDB" id="A0A9D1KLI4"/>
<dbReference type="InterPro" id="IPR048015">
    <property type="entry name" value="NTP-PPase_MazG-like_N"/>
</dbReference>
<dbReference type="SUPFAM" id="SSF101386">
    <property type="entry name" value="all-alpha NTP pyrophosphatases"/>
    <property type="match status" value="1"/>
</dbReference>
<dbReference type="GO" id="GO:0006203">
    <property type="term" value="P:dGTP catabolic process"/>
    <property type="evidence" value="ECO:0007669"/>
    <property type="project" value="TreeGrafter"/>
</dbReference>